<feature type="region of interest" description="Disordered" evidence="1">
    <location>
        <begin position="1"/>
        <end position="73"/>
    </location>
</feature>
<dbReference type="SUPFAM" id="SSF53474">
    <property type="entry name" value="alpha/beta-Hydrolases"/>
    <property type="match status" value="1"/>
</dbReference>
<feature type="compositionally biased region" description="Basic and acidic residues" evidence="1">
    <location>
        <begin position="896"/>
        <end position="913"/>
    </location>
</feature>
<dbReference type="GO" id="GO:0008758">
    <property type="term" value="F:UDP-2,3-diacylglucosamine hydrolase activity"/>
    <property type="evidence" value="ECO:0007669"/>
    <property type="project" value="TreeGrafter"/>
</dbReference>
<feature type="compositionally biased region" description="Polar residues" evidence="1">
    <location>
        <begin position="1"/>
        <end position="12"/>
    </location>
</feature>
<feature type="domain" description="G" evidence="2">
    <location>
        <begin position="1012"/>
        <end position="1120"/>
    </location>
</feature>
<evidence type="ECO:0000313" key="3">
    <source>
        <dbReference type="EMBL" id="KAJ3444733.1"/>
    </source>
</evidence>
<dbReference type="InterPro" id="IPR043461">
    <property type="entry name" value="LpxH-like"/>
</dbReference>
<organism evidence="3 4">
    <name type="scientific">Anaeramoeba flamelloides</name>
    <dbReference type="NCBI Taxonomy" id="1746091"/>
    <lineage>
        <taxon>Eukaryota</taxon>
        <taxon>Metamonada</taxon>
        <taxon>Anaeramoebidae</taxon>
        <taxon>Anaeramoeba</taxon>
    </lineage>
</organism>
<dbReference type="PANTHER" id="PTHR34990">
    <property type="entry name" value="UDP-2,3-DIACYLGLUCOSAMINE HYDROLASE-RELATED"/>
    <property type="match status" value="1"/>
</dbReference>
<dbReference type="Gene3D" id="3.40.50.300">
    <property type="entry name" value="P-loop containing nucleotide triphosphate hydrolases"/>
    <property type="match status" value="1"/>
</dbReference>
<name>A0AAV7ZT30_9EUKA</name>
<dbReference type="GO" id="GO:0009245">
    <property type="term" value="P:lipid A biosynthetic process"/>
    <property type="evidence" value="ECO:0007669"/>
    <property type="project" value="TreeGrafter"/>
</dbReference>
<proteinExistence type="predicted"/>
<feature type="compositionally biased region" description="Polar residues" evidence="1">
    <location>
        <begin position="25"/>
        <end position="41"/>
    </location>
</feature>
<dbReference type="GO" id="GO:0005525">
    <property type="term" value="F:GTP binding"/>
    <property type="evidence" value="ECO:0007669"/>
    <property type="project" value="InterPro"/>
</dbReference>
<dbReference type="EMBL" id="JANTQA010000023">
    <property type="protein sequence ID" value="KAJ3444733.1"/>
    <property type="molecule type" value="Genomic_DNA"/>
</dbReference>
<reference evidence="3" key="1">
    <citation type="submission" date="2022-08" db="EMBL/GenBank/DDBJ databases">
        <title>Novel sulphate-reducing endosymbionts in the free-living metamonad Anaeramoeba.</title>
        <authorList>
            <person name="Jerlstrom-Hultqvist J."/>
            <person name="Cepicka I."/>
            <person name="Gallot-Lavallee L."/>
            <person name="Salas-Leiva D."/>
            <person name="Curtis B.A."/>
            <person name="Zahonova K."/>
            <person name="Pipaliya S."/>
            <person name="Dacks J."/>
            <person name="Roger A.J."/>
        </authorList>
    </citation>
    <scope>NUCLEOTIDE SEQUENCE</scope>
    <source>
        <strain evidence="3">Busselton2</strain>
    </source>
</reference>
<dbReference type="Pfam" id="PF01926">
    <property type="entry name" value="MMR_HSR1"/>
    <property type="match status" value="1"/>
</dbReference>
<dbReference type="SUPFAM" id="SSF56300">
    <property type="entry name" value="Metallo-dependent phosphatases"/>
    <property type="match status" value="1"/>
</dbReference>
<dbReference type="InterPro" id="IPR006073">
    <property type="entry name" value="GTP-bd"/>
</dbReference>
<dbReference type="Gene3D" id="3.60.21.10">
    <property type="match status" value="1"/>
</dbReference>
<comment type="caution">
    <text evidence="3">The sequence shown here is derived from an EMBL/GenBank/DDBJ whole genome shotgun (WGS) entry which is preliminary data.</text>
</comment>
<dbReference type="InterPro" id="IPR029058">
    <property type="entry name" value="AB_hydrolase_fold"/>
</dbReference>
<feature type="region of interest" description="Disordered" evidence="1">
    <location>
        <begin position="896"/>
        <end position="954"/>
    </location>
</feature>
<accession>A0AAV7ZT30</accession>
<dbReference type="PANTHER" id="PTHR34990:SF2">
    <property type="entry name" value="BLL8164 PROTEIN"/>
    <property type="match status" value="1"/>
</dbReference>
<dbReference type="InterPro" id="IPR027417">
    <property type="entry name" value="P-loop_NTPase"/>
</dbReference>
<sequence>MSQKNKQNSHQSIIEEGLPEKRQKTTNSQTSKTPKTSNMDTRQNRPRKKRTPNPKLNTQNKLELNKKPTKNQKHKYTKLYYERNNVKEIGQEVAMGKDITKKGFQNNMHDLYETLQKACLMSSFALSENEEEDKFQFFESKNKHLFFKKYYQGSNFGINVVHVFSEKPKRLFVSISIKNYDCCTIFGENKDPYSEDPDCEPSLFYLSKTIPLNEYISYLSTDPEKRIPVVFCGHGLGGTIAQIITFNLFKELDSRKIKLVIGKDLVGIGFGSPLWLKTNKIPTLNYKLKLLNHLFINVHCRNDLLPMIFTLHFSLCQKFLSIDPTINHNDALKNFDYLIKNYFKSNKLHFEVNSNYYLQKIYKKYCDKKFKLDFKYSPIGIFIHSKKNKKFKLIFRRQQMDLFLNQLKNKMKSKFDQIFSFHNIISYLKMFNLTSKTNLFENELNNNIENNSSNNNNDNQKKKKIQIKNHPKKQIYKKYPIIIKNLKVLACNDWIQLTLIGKNLDHSAMGTRNQKFKLDDPYYPLILYNAPISEYSELTTIHISSNKLIFSMSNFKNFNFQNFSFKIKTLFNSSQEINILKENIIHRKISTKILKNFQNFDFNFFQALITQSFYQIKEKYHAKFSYNDFIESHENNNNGQYKFQKNEKEELLNSSILLNRLEELTNTLENRSLGFKDILDDTIFRNYIRGTNIAVNYSLENIQPLLVNISKPLLLSLKNDLTNYNILDQFGIYLDQKRNNKLRIGKQIVDFSGYGDKFLKIKEKQTQINYLHILIFFLTEIKSNMTSINLINASEMENEIIRNLMGDKKKLKKFIIEKFSTYISYIDYRIICNQEEKTNSSNSDDDQKNLVVNDLDDDSGNKLKIREKKNNSISNEGNYEIDHNEKEIELEIQKEEEKKIDSDSDYSSEKDNNKIIINNSNKEDEGNGSDQNDIEINYDDDDDDEDEDEDEDYEKKKYKYQMINEKFTNILESKFQNYKNFDSTSQLIINKRISFIFMINEMRKLLSKRLIIGVIGVSNSGKTTFVNKAFNKKLNCGISIEDRTREVSLFGLGDSNNYFVMDFPGSDDVEKKVRNLNKYFNCNPCLYVYTCTAEHIQRSERKALKIISKYNVPTIICLNKVDHYPELLKEEISKYKKYLETNSKDIYWTSFKPNKDHIHTKLKKFENKAKKCKNYRSIDDIKKWICKELYLQVESNKFLLNELKRVVENEFKFDFEEIKKQIEIDLTIVNKNNISNDNNDNNKTVTSSSIINSTTSNNDYGFSYMFRYSNYLNKAKDLFQLKSKKKLTISTPTFSSLPFSKKKKINFFKFRAVVISNLQLGAGVRLNGRFPQYGNKRLLTEFLNSITKEKTITHLILLGNIWDNWTAPIYVQPFEIQELIKHYTWFNEALSNVYKSGKKIIYIKGNHDLDLTKEDLAIAFPDLPIKFYPEKLYYGSGNEILFQHGSSYDLFNQEVRNNKKMPKEFNYPFGRFLTRILASSGRLLREYSMFIKEFINSQEKEKSKQNINLSKKLIQLFDKLGMEKLIEKMLIKASGNEQKWKEFKEETILTNIYKDSKYLEIPIKSKGFWLFKSKGLSDSYSDYFKSLQKLDDFYQLDRSSKILPNYIKGAAGDVDYFLNNESMQSTKVVVLGHSHDASLKKKKFESRNIICANTGSWACFSEMKSWIIIEIDNRNKISIDLKKFSEEDLQITETLSLDVNFN</sequence>
<evidence type="ECO:0000259" key="2">
    <source>
        <dbReference type="Pfam" id="PF01926"/>
    </source>
</evidence>
<dbReference type="SUPFAM" id="SSF52540">
    <property type="entry name" value="P-loop containing nucleoside triphosphate hydrolases"/>
    <property type="match status" value="1"/>
</dbReference>
<feature type="compositionally biased region" description="Acidic residues" evidence="1">
    <location>
        <begin position="932"/>
        <end position="952"/>
    </location>
</feature>
<dbReference type="InterPro" id="IPR029052">
    <property type="entry name" value="Metallo-depent_PP-like"/>
</dbReference>
<dbReference type="GO" id="GO:0016020">
    <property type="term" value="C:membrane"/>
    <property type="evidence" value="ECO:0007669"/>
    <property type="project" value="GOC"/>
</dbReference>
<dbReference type="CDD" id="cd00882">
    <property type="entry name" value="Ras_like_GTPase"/>
    <property type="match status" value="1"/>
</dbReference>
<dbReference type="Proteomes" id="UP001146793">
    <property type="component" value="Unassembled WGS sequence"/>
</dbReference>
<gene>
    <name evidence="3" type="ORF">M0812_10594</name>
</gene>
<evidence type="ECO:0000256" key="1">
    <source>
        <dbReference type="SAM" id="MobiDB-lite"/>
    </source>
</evidence>
<protein>
    <recommendedName>
        <fullName evidence="2">G domain-containing protein</fullName>
    </recommendedName>
</protein>
<evidence type="ECO:0000313" key="4">
    <source>
        <dbReference type="Proteomes" id="UP001146793"/>
    </source>
</evidence>